<dbReference type="Gene3D" id="3.40.50.1390">
    <property type="entry name" value="Resolvase, N-terminal catalytic domain"/>
    <property type="match status" value="1"/>
</dbReference>
<dbReference type="FunFam" id="3.40.50.1390:FF:000002">
    <property type="entry name" value="ORF1 in transposon ISC1904"/>
    <property type="match status" value="1"/>
</dbReference>
<dbReference type="PROSITE" id="PS00397">
    <property type="entry name" value="RECOMBINASES_1"/>
    <property type="match status" value="1"/>
</dbReference>
<dbReference type="Pfam" id="PF00239">
    <property type="entry name" value="Resolvase"/>
    <property type="match status" value="1"/>
</dbReference>
<dbReference type="GO" id="GO:0003677">
    <property type="term" value="F:DNA binding"/>
    <property type="evidence" value="ECO:0007669"/>
    <property type="project" value="UniProtKB-KW"/>
</dbReference>
<reference evidence="7 8" key="1">
    <citation type="submission" date="2017-02" db="EMBL/GenBank/DDBJ databases">
        <title>The new phylogeny of genus Mycobacterium.</title>
        <authorList>
            <person name="Tortoli E."/>
            <person name="Trovato A."/>
            <person name="Cirillo D.M."/>
        </authorList>
    </citation>
    <scope>NUCLEOTIDE SEQUENCE [LARGE SCALE GENOMIC DNA]</scope>
    <source>
        <strain evidence="7 8">DSM 44338</strain>
    </source>
</reference>
<keyword evidence="2" id="KW-0238">DNA-binding</keyword>
<dbReference type="CDD" id="cd03769">
    <property type="entry name" value="SR_IS607_transposase_like"/>
    <property type="match status" value="1"/>
</dbReference>
<proteinExistence type="predicted"/>
<dbReference type="RefSeq" id="WP_083129149.1">
    <property type="nucleotide sequence ID" value="NZ_MVIM01000026.1"/>
</dbReference>
<protein>
    <submittedName>
        <fullName evidence="7">Integrase</fullName>
    </submittedName>
</protein>
<keyword evidence="1" id="KW-0229">DNA integration</keyword>
<keyword evidence="8" id="KW-1185">Reference proteome</keyword>
<evidence type="ECO:0000256" key="5">
    <source>
        <dbReference type="PROSITE-ProRule" id="PRU10137"/>
    </source>
</evidence>
<feature type="domain" description="Resolvase/invertase-type recombinase catalytic" evidence="6">
    <location>
        <begin position="50"/>
        <end position="189"/>
    </location>
</feature>
<dbReference type="InterPro" id="IPR051491">
    <property type="entry name" value="Recombinase/Transposase-rel"/>
</dbReference>
<dbReference type="NCBIfam" id="NF033518">
    <property type="entry name" value="transpos_IS607"/>
    <property type="match status" value="1"/>
</dbReference>
<evidence type="ECO:0000313" key="8">
    <source>
        <dbReference type="Proteomes" id="UP000192411"/>
    </source>
</evidence>
<dbReference type="InterPro" id="IPR041718">
    <property type="entry name" value="IS607_transposase-like"/>
</dbReference>
<dbReference type="PANTHER" id="PTHR36172">
    <property type="match status" value="1"/>
</dbReference>
<dbReference type="Proteomes" id="UP000192411">
    <property type="component" value="Unassembled WGS sequence"/>
</dbReference>
<dbReference type="PROSITE" id="PS51736">
    <property type="entry name" value="RECOMBINASES_3"/>
    <property type="match status" value="1"/>
</dbReference>
<feature type="active site" description="O-(5'-phospho-DNA)-serine intermediate" evidence="4 5">
    <location>
        <position position="58"/>
    </location>
</feature>
<dbReference type="AlphaFoldDB" id="A0A1X0JGC6"/>
<dbReference type="SMART" id="SM00857">
    <property type="entry name" value="Resolvase"/>
    <property type="match status" value="1"/>
</dbReference>
<dbReference type="Gene3D" id="1.10.287.2170">
    <property type="match status" value="1"/>
</dbReference>
<dbReference type="OrthoDB" id="9814833at2"/>
<evidence type="ECO:0000256" key="1">
    <source>
        <dbReference type="ARBA" id="ARBA00022908"/>
    </source>
</evidence>
<organism evidence="7 8">
    <name type="scientific">Mycolicibacterium tusciae</name>
    <dbReference type="NCBI Taxonomy" id="75922"/>
    <lineage>
        <taxon>Bacteria</taxon>
        <taxon>Bacillati</taxon>
        <taxon>Actinomycetota</taxon>
        <taxon>Actinomycetes</taxon>
        <taxon>Mycobacteriales</taxon>
        <taxon>Mycobacteriaceae</taxon>
        <taxon>Mycolicibacterium</taxon>
    </lineage>
</organism>
<keyword evidence="3" id="KW-0233">DNA recombination</keyword>
<dbReference type="GO" id="GO:0000150">
    <property type="term" value="F:DNA strand exchange activity"/>
    <property type="evidence" value="ECO:0007669"/>
    <property type="project" value="InterPro"/>
</dbReference>
<sequence>MKLAEWARASGVHPQTAYRWFREGRMPVPARRLESGTIWVDAPASRVAGRTVVYARVSSHDQRADLDRQVARLTDWATSHGYVVGEVVTEVGSGLNGKRPKLRRILSDPSASVVVVEHRDRLARFGVEYLEAALSAQGRTIIVADQGETVDDLVRDMIEVLTSMCARLYGRRGARNRAMRAVTATKQTEPVGVVGGG</sequence>
<dbReference type="GO" id="GO:0015074">
    <property type="term" value="P:DNA integration"/>
    <property type="evidence" value="ECO:0007669"/>
    <property type="project" value="UniProtKB-KW"/>
</dbReference>
<evidence type="ECO:0000256" key="4">
    <source>
        <dbReference type="PIRSR" id="PIRSR606118-50"/>
    </source>
</evidence>
<evidence type="ECO:0000256" key="2">
    <source>
        <dbReference type="ARBA" id="ARBA00023125"/>
    </source>
</evidence>
<dbReference type="EMBL" id="MVIM01000026">
    <property type="protein sequence ID" value="ORB61317.1"/>
    <property type="molecule type" value="Genomic_DNA"/>
</dbReference>
<gene>
    <name evidence="7" type="ORF">BST47_28355</name>
</gene>
<dbReference type="InterPro" id="IPR036162">
    <property type="entry name" value="Resolvase-like_N_sf"/>
</dbReference>
<accession>A0A1X0JGC6</accession>
<evidence type="ECO:0000259" key="6">
    <source>
        <dbReference type="PROSITE" id="PS51736"/>
    </source>
</evidence>
<dbReference type="PANTHER" id="PTHR36172:SF1">
    <property type="entry name" value="RESOLVASE-RELATED"/>
    <property type="match status" value="1"/>
</dbReference>
<dbReference type="InterPro" id="IPR006119">
    <property type="entry name" value="Resolv_N"/>
</dbReference>
<dbReference type="InterPro" id="IPR048046">
    <property type="entry name" value="Transpos_IS607"/>
</dbReference>
<dbReference type="STRING" id="75922.BST47_28355"/>
<evidence type="ECO:0000313" key="7">
    <source>
        <dbReference type="EMBL" id="ORB61317.1"/>
    </source>
</evidence>
<evidence type="ECO:0000256" key="3">
    <source>
        <dbReference type="ARBA" id="ARBA00023172"/>
    </source>
</evidence>
<dbReference type="InterPro" id="IPR006118">
    <property type="entry name" value="Recombinase_CS"/>
</dbReference>
<comment type="caution">
    <text evidence="7">The sequence shown here is derived from an EMBL/GenBank/DDBJ whole genome shotgun (WGS) entry which is preliminary data.</text>
</comment>
<dbReference type="SUPFAM" id="SSF53041">
    <property type="entry name" value="Resolvase-like"/>
    <property type="match status" value="1"/>
</dbReference>
<name>A0A1X0JGC6_9MYCO</name>